<feature type="transmembrane region" description="Helical" evidence="2">
    <location>
        <begin position="20"/>
        <end position="40"/>
    </location>
</feature>
<protein>
    <submittedName>
        <fullName evidence="3">Uncharacterized protein</fullName>
    </submittedName>
</protein>
<sequence length="128" mass="14023">MLALEYGTMESRQSRVNVLISLRVVLPGLWILFTLLPACLPVACLPAYRLPAPACLGWVERINVRHRTVSAICRAVPGRAARAMGNVNVRDSDDSGTAFLAASYDTSSPTRRRPSRSHSEEKDSATEI</sequence>
<gene>
    <name evidence="3" type="ORF">C7212DRAFT_366787</name>
</gene>
<organism evidence="3 4">
    <name type="scientific">Tuber magnatum</name>
    <name type="common">white Piedmont truffle</name>
    <dbReference type="NCBI Taxonomy" id="42249"/>
    <lineage>
        <taxon>Eukaryota</taxon>
        <taxon>Fungi</taxon>
        <taxon>Dikarya</taxon>
        <taxon>Ascomycota</taxon>
        <taxon>Pezizomycotina</taxon>
        <taxon>Pezizomycetes</taxon>
        <taxon>Pezizales</taxon>
        <taxon>Tuberaceae</taxon>
        <taxon>Tuber</taxon>
    </lineage>
</organism>
<keyword evidence="2" id="KW-0472">Membrane</keyword>
<feature type="compositionally biased region" description="Basic and acidic residues" evidence="1">
    <location>
        <begin position="117"/>
        <end position="128"/>
    </location>
</feature>
<feature type="region of interest" description="Disordered" evidence="1">
    <location>
        <begin position="102"/>
        <end position="128"/>
    </location>
</feature>
<dbReference type="Proteomes" id="UP000246991">
    <property type="component" value="Unassembled WGS sequence"/>
</dbReference>
<keyword evidence="2" id="KW-1133">Transmembrane helix</keyword>
<evidence type="ECO:0000313" key="3">
    <source>
        <dbReference type="EMBL" id="PWW72069.1"/>
    </source>
</evidence>
<evidence type="ECO:0000313" key="4">
    <source>
        <dbReference type="Proteomes" id="UP000246991"/>
    </source>
</evidence>
<keyword evidence="4" id="KW-1185">Reference proteome</keyword>
<proteinExistence type="predicted"/>
<reference evidence="3 4" key="1">
    <citation type="submission" date="2018-03" db="EMBL/GenBank/DDBJ databases">
        <title>Genomes of Pezizomycetes fungi and the evolution of truffles.</title>
        <authorList>
            <person name="Murat C."/>
            <person name="Payen T."/>
            <person name="Noel B."/>
            <person name="Kuo A."/>
            <person name="Martin F.M."/>
        </authorList>
    </citation>
    <scope>NUCLEOTIDE SEQUENCE [LARGE SCALE GENOMIC DNA]</scope>
    <source>
        <strain evidence="3">091103-1</strain>
    </source>
</reference>
<evidence type="ECO:0000256" key="2">
    <source>
        <dbReference type="SAM" id="Phobius"/>
    </source>
</evidence>
<evidence type="ECO:0000256" key="1">
    <source>
        <dbReference type="SAM" id="MobiDB-lite"/>
    </source>
</evidence>
<comment type="caution">
    <text evidence="3">The sequence shown here is derived from an EMBL/GenBank/DDBJ whole genome shotgun (WGS) entry which is preliminary data.</text>
</comment>
<name>A0A317SC10_9PEZI</name>
<keyword evidence="2" id="KW-0812">Transmembrane</keyword>
<dbReference type="EMBL" id="PYWC01000120">
    <property type="protein sequence ID" value="PWW72069.1"/>
    <property type="molecule type" value="Genomic_DNA"/>
</dbReference>
<dbReference type="AlphaFoldDB" id="A0A317SC10"/>
<accession>A0A317SC10</accession>